<evidence type="ECO:0000313" key="1">
    <source>
        <dbReference type="EMBL" id="KAJ8112064.1"/>
    </source>
</evidence>
<gene>
    <name evidence="1" type="ORF">OPT61_g5490</name>
</gene>
<proteinExistence type="predicted"/>
<dbReference type="EMBL" id="JAPHNI010000354">
    <property type="protein sequence ID" value="KAJ8112064.1"/>
    <property type="molecule type" value="Genomic_DNA"/>
</dbReference>
<reference evidence="1" key="1">
    <citation type="submission" date="2022-11" db="EMBL/GenBank/DDBJ databases">
        <title>Genome Sequence of Boeremia exigua.</title>
        <authorList>
            <person name="Buettner E."/>
        </authorList>
    </citation>
    <scope>NUCLEOTIDE SEQUENCE</scope>
    <source>
        <strain evidence="1">CU02</strain>
    </source>
</reference>
<accession>A0ACC2IA83</accession>
<sequence>MHCFRPALVVALLAASTSATTSTTSTTSPVQTSTFLPPPTWISNLQKAAVPTTEAQTSASTVADFSILPITPSETASSTDIPSSSSALPSSTSSGGSAVGLSGAWTTYIGLLLLQTW</sequence>
<protein>
    <submittedName>
        <fullName evidence="1">Uncharacterized protein</fullName>
    </submittedName>
</protein>
<dbReference type="Proteomes" id="UP001153331">
    <property type="component" value="Unassembled WGS sequence"/>
</dbReference>
<evidence type="ECO:0000313" key="2">
    <source>
        <dbReference type="Proteomes" id="UP001153331"/>
    </source>
</evidence>
<organism evidence="1 2">
    <name type="scientific">Boeremia exigua</name>
    <dbReference type="NCBI Taxonomy" id="749465"/>
    <lineage>
        <taxon>Eukaryota</taxon>
        <taxon>Fungi</taxon>
        <taxon>Dikarya</taxon>
        <taxon>Ascomycota</taxon>
        <taxon>Pezizomycotina</taxon>
        <taxon>Dothideomycetes</taxon>
        <taxon>Pleosporomycetidae</taxon>
        <taxon>Pleosporales</taxon>
        <taxon>Pleosporineae</taxon>
        <taxon>Didymellaceae</taxon>
        <taxon>Boeremia</taxon>
    </lineage>
</organism>
<keyword evidence="2" id="KW-1185">Reference proteome</keyword>
<name>A0ACC2IA83_9PLEO</name>
<comment type="caution">
    <text evidence="1">The sequence shown here is derived from an EMBL/GenBank/DDBJ whole genome shotgun (WGS) entry which is preliminary data.</text>
</comment>